<reference evidence="2" key="1">
    <citation type="submission" date="2023-08" db="EMBL/GenBank/DDBJ databases">
        <authorList>
            <person name="Audoor S."/>
            <person name="Bilcke G."/>
        </authorList>
    </citation>
    <scope>NUCLEOTIDE SEQUENCE</scope>
</reference>
<dbReference type="EMBL" id="CAKOGP040002047">
    <property type="protein sequence ID" value="CAJ1960160.1"/>
    <property type="molecule type" value="Genomic_DNA"/>
</dbReference>
<name>A0AAD2G2G3_9STRA</name>
<dbReference type="SUPFAM" id="SSF56112">
    <property type="entry name" value="Protein kinase-like (PK-like)"/>
    <property type="match status" value="1"/>
</dbReference>
<dbReference type="Gene3D" id="1.10.510.10">
    <property type="entry name" value="Transferase(Phosphotransferase) domain 1"/>
    <property type="match status" value="1"/>
</dbReference>
<evidence type="ECO:0000313" key="2">
    <source>
        <dbReference type="EMBL" id="CAJ1960160.1"/>
    </source>
</evidence>
<dbReference type="Proteomes" id="UP001295423">
    <property type="component" value="Unassembled WGS sequence"/>
</dbReference>
<dbReference type="GO" id="GO:0004672">
    <property type="term" value="F:protein kinase activity"/>
    <property type="evidence" value="ECO:0007669"/>
    <property type="project" value="InterPro"/>
</dbReference>
<gene>
    <name evidence="2" type="ORF">CYCCA115_LOCUS18576</name>
</gene>
<keyword evidence="3" id="KW-1185">Reference proteome</keyword>
<dbReference type="Gene3D" id="3.30.200.20">
    <property type="entry name" value="Phosphorylase Kinase, domain 1"/>
    <property type="match status" value="1"/>
</dbReference>
<dbReference type="PANTHER" id="PTHR23257:SF958">
    <property type="entry name" value="SERINE_THREONINE-PROTEIN KINASE WNK4"/>
    <property type="match status" value="1"/>
</dbReference>
<organism evidence="2 3">
    <name type="scientific">Cylindrotheca closterium</name>
    <dbReference type="NCBI Taxonomy" id="2856"/>
    <lineage>
        <taxon>Eukaryota</taxon>
        <taxon>Sar</taxon>
        <taxon>Stramenopiles</taxon>
        <taxon>Ochrophyta</taxon>
        <taxon>Bacillariophyta</taxon>
        <taxon>Bacillariophyceae</taxon>
        <taxon>Bacillariophycidae</taxon>
        <taxon>Bacillariales</taxon>
        <taxon>Bacillariaceae</taxon>
        <taxon>Cylindrotheca</taxon>
    </lineage>
</organism>
<feature type="domain" description="Protein kinase" evidence="1">
    <location>
        <begin position="57"/>
        <end position="381"/>
    </location>
</feature>
<dbReference type="GO" id="GO:0005737">
    <property type="term" value="C:cytoplasm"/>
    <property type="evidence" value="ECO:0007669"/>
    <property type="project" value="TreeGrafter"/>
</dbReference>
<dbReference type="AlphaFoldDB" id="A0AAD2G2G3"/>
<dbReference type="InterPro" id="IPR050167">
    <property type="entry name" value="Ser_Thr_protein_kinase"/>
</dbReference>
<protein>
    <recommendedName>
        <fullName evidence="1">Protein kinase domain-containing protein</fullName>
    </recommendedName>
</protein>
<dbReference type="Pfam" id="PF00069">
    <property type="entry name" value="Pkinase"/>
    <property type="match status" value="1"/>
</dbReference>
<evidence type="ECO:0000259" key="1">
    <source>
        <dbReference type="PROSITE" id="PS50011"/>
    </source>
</evidence>
<comment type="caution">
    <text evidence="2">The sequence shown here is derived from an EMBL/GenBank/DDBJ whole genome shotgun (WGS) entry which is preliminary data.</text>
</comment>
<dbReference type="GO" id="GO:0007165">
    <property type="term" value="P:signal transduction"/>
    <property type="evidence" value="ECO:0007669"/>
    <property type="project" value="TreeGrafter"/>
</dbReference>
<evidence type="ECO:0000313" key="3">
    <source>
        <dbReference type="Proteomes" id="UP001295423"/>
    </source>
</evidence>
<dbReference type="SMART" id="SM00220">
    <property type="entry name" value="S_TKc"/>
    <property type="match status" value="1"/>
</dbReference>
<proteinExistence type="predicted"/>
<sequence length="429" mass="48350">MMSTSPSLTSQSLRSQSSLSIDVQSCEQARISHEQAFELSKRPDLSLKYPHISPSSVKRGKILGQGGFAKVYEISGLEIHNDFNPASIEQSCSSAICESKICSLGSISCGPEDQSTSYALKTLITDPGGEINCQALSDLVTEARILAEVKHSNIVKLRAVASGDRFHKDFFIVVEKLFDPLDIRIDQWRQQDTRLKGLSGRVRDWTGKKRADLFLDRLVAGYQLGSALEHLHRNRFVYRDLKLENAAFDMHGELKLFDFGLAKELPDECPSRDGLHKLTGKTGTLRYQAPEVALGLPYNESCDVYSFSILLWEILIMKRAFKDYTSEHIMTMVLEKPYKRPPKSTKWNAALRENMHHAWSPVIRQRPSMSAMVNMLEDECTKCPGYNEKLGLCGSPRSDCTYADPTKHLCCKNQKLRRSNTEQSSLFSD</sequence>
<dbReference type="InterPro" id="IPR000719">
    <property type="entry name" value="Prot_kinase_dom"/>
</dbReference>
<dbReference type="GO" id="GO:0005524">
    <property type="term" value="F:ATP binding"/>
    <property type="evidence" value="ECO:0007669"/>
    <property type="project" value="InterPro"/>
</dbReference>
<dbReference type="PANTHER" id="PTHR23257">
    <property type="entry name" value="SERINE-THREONINE PROTEIN KINASE"/>
    <property type="match status" value="1"/>
</dbReference>
<dbReference type="PROSITE" id="PS50011">
    <property type="entry name" value="PROTEIN_KINASE_DOM"/>
    <property type="match status" value="1"/>
</dbReference>
<dbReference type="InterPro" id="IPR011009">
    <property type="entry name" value="Kinase-like_dom_sf"/>
</dbReference>
<accession>A0AAD2G2G3</accession>